<feature type="transmembrane region" description="Helical" evidence="2">
    <location>
        <begin position="74"/>
        <end position="96"/>
    </location>
</feature>
<protein>
    <recommendedName>
        <fullName evidence="5">RlpA-like protein double-psi beta-barrel domain-containing protein</fullName>
    </recommendedName>
</protein>
<keyword evidence="2" id="KW-1133">Transmembrane helix</keyword>
<dbReference type="InterPro" id="IPR051477">
    <property type="entry name" value="Expansin_CellWall"/>
</dbReference>
<evidence type="ECO:0000313" key="3">
    <source>
        <dbReference type="EMBL" id="KAF2763138.1"/>
    </source>
</evidence>
<dbReference type="GeneID" id="54484159"/>
<evidence type="ECO:0000256" key="1">
    <source>
        <dbReference type="ARBA" id="ARBA00022729"/>
    </source>
</evidence>
<dbReference type="CDD" id="cd22191">
    <property type="entry name" value="DPBB_RlpA_EXP_N-like"/>
    <property type="match status" value="1"/>
</dbReference>
<dbReference type="InterPro" id="IPR036908">
    <property type="entry name" value="RlpA-like_sf"/>
</dbReference>
<evidence type="ECO:0000256" key="2">
    <source>
        <dbReference type="SAM" id="Phobius"/>
    </source>
</evidence>
<accession>A0A6A6WLV4</accession>
<reference evidence="3" key="1">
    <citation type="journal article" date="2020" name="Stud. Mycol.">
        <title>101 Dothideomycetes genomes: a test case for predicting lifestyles and emergence of pathogens.</title>
        <authorList>
            <person name="Haridas S."/>
            <person name="Albert R."/>
            <person name="Binder M."/>
            <person name="Bloem J."/>
            <person name="Labutti K."/>
            <person name="Salamov A."/>
            <person name="Andreopoulos B."/>
            <person name="Baker S."/>
            <person name="Barry K."/>
            <person name="Bills G."/>
            <person name="Bluhm B."/>
            <person name="Cannon C."/>
            <person name="Castanera R."/>
            <person name="Culley D."/>
            <person name="Daum C."/>
            <person name="Ezra D."/>
            <person name="Gonzalez J."/>
            <person name="Henrissat B."/>
            <person name="Kuo A."/>
            <person name="Liang C."/>
            <person name="Lipzen A."/>
            <person name="Lutzoni F."/>
            <person name="Magnuson J."/>
            <person name="Mondo S."/>
            <person name="Nolan M."/>
            <person name="Ohm R."/>
            <person name="Pangilinan J."/>
            <person name="Park H.-J."/>
            <person name="Ramirez L."/>
            <person name="Alfaro M."/>
            <person name="Sun H."/>
            <person name="Tritt A."/>
            <person name="Yoshinaga Y."/>
            <person name="Zwiers L.-H."/>
            <person name="Turgeon B."/>
            <person name="Goodwin S."/>
            <person name="Spatafora J."/>
            <person name="Crous P."/>
            <person name="Grigoriev I."/>
        </authorList>
    </citation>
    <scope>NUCLEOTIDE SEQUENCE</scope>
    <source>
        <strain evidence="3">CBS 121739</strain>
    </source>
</reference>
<proteinExistence type="predicted"/>
<sequence length="224" mass="23677">MASPQPPQQAHTIPSYPQASQLDWELPANGEKTTRSGPHAFIGIISTKLSTALPVRRRRSGGGSAYCGLGKKKFIIIASIAAVCLLALIIGLAAGLTAGKKNKAQNLPLPSNKSPQTGDFTYYDPGLGACGVVSTSEDHIVSVSHFVFDAASTGSNPNANPLCGKKIRATRYHEGVGAQRSVDLTVVDRCVGCAPTDIDTTTGVFDMLARRDDGRVKVTWAWLD</sequence>
<evidence type="ECO:0008006" key="5">
    <source>
        <dbReference type="Google" id="ProtNLM"/>
    </source>
</evidence>
<dbReference type="SUPFAM" id="SSF50685">
    <property type="entry name" value="Barwin-like endoglucanases"/>
    <property type="match status" value="1"/>
</dbReference>
<gene>
    <name evidence="3" type="ORF">EJ05DRAFT_472069</name>
</gene>
<dbReference type="PANTHER" id="PTHR31836">
    <property type="match status" value="1"/>
</dbReference>
<dbReference type="PANTHER" id="PTHR31836:SF27">
    <property type="entry name" value="RLPA-LIKE PROTEIN DOUBLE-PSI BETA-BARREL DOMAIN-CONTAINING PROTEIN"/>
    <property type="match status" value="1"/>
</dbReference>
<dbReference type="Proteomes" id="UP000799437">
    <property type="component" value="Unassembled WGS sequence"/>
</dbReference>
<dbReference type="EMBL" id="ML996565">
    <property type="protein sequence ID" value="KAF2763138.1"/>
    <property type="molecule type" value="Genomic_DNA"/>
</dbReference>
<keyword evidence="4" id="KW-1185">Reference proteome</keyword>
<dbReference type="AlphaFoldDB" id="A0A6A6WLV4"/>
<dbReference type="Gene3D" id="2.40.40.10">
    <property type="entry name" value="RlpA-like domain"/>
    <property type="match status" value="1"/>
</dbReference>
<name>A0A6A6WLV4_9PEZI</name>
<keyword evidence="1" id="KW-0732">Signal</keyword>
<evidence type="ECO:0000313" key="4">
    <source>
        <dbReference type="Proteomes" id="UP000799437"/>
    </source>
</evidence>
<dbReference type="RefSeq" id="XP_033605589.1">
    <property type="nucleotide sequence ID" value="XM_033743105.1"/>
</dbReference>
<organism evidence="3 4">
    <name type="scientific">Pseudovirgaria hyperparasitica</name>
    <dbReference type="NCBI Taxonomy" id="470096"/>
    <lineage>
        <taxon>Eukaryota</taxon>
        <taxon>Fungi</taxon>
        <taxon>Dikarya</taxon>
        <taxon>Ascomycota</taxon>
        <taxon>Pezizomycotina</taxon>
        <taxon>Dothideomycetes</taxon>
        <taxon>Dothideomycetes incertae sedis</taxon>
        <taxon>Acrospermales</taxon>
        <taxon>Acrospermaceae</taxon>
        <taxon>Pseudovirgaria</taxon>
    </lineage>
</organism>
<keyword evidence="2" id="KW-0472">Membrane</keyword>
<dbReference type="OrthoDB" id="623670at2759"/>
<keyword evidence="2" id="KW-0812">Transmembrane</keyword>